<evidence type="ECO:0000313" key="5">
    <source>
        <dbReference type="Proteomes" id="UP000285768"/>
    </source>
</evidence>
<sequence>MTTPHPPQQPGTPHAAYPQNPQGAPAAPQFQQPVQQPAAYRPQASTATTLGATNTYAVLAIIFGFLVPIAGIVFGHMGLNQIKRNGDPGRGLALTGLIVGYAYFAFIAIFIVVYIGFIAMMIAATGSAFSGSDYYY</sequence>
<dbReference type="Pfam" id="PF13828">
    <property type="entry name" value="DUF4190"/>
    <property type="match status" value="1"/>
</dbReference>
<feature type="compositionally biased region" description="Pro residues" evidence="1">
    <location>
        <begin position="1"/>
        <end position="10"/>
    </location>
</feature>
<evidence type="ECO:0000256" key="1">
    <source>
        <dbReference type="SAM" id="MobiDB-lite"/>
    </source>
</evidence>
<evidence type="ECO:0000259" key="3">
    <source>
        <dbReference type="Pfam" id="PF13828"/>
    </source>
</evidence>
<keyword evidence="2" id="KW-0812">Transmembrane</keyword>
<evidence type="ECO:0000256" key="2">
    <source>
        <dbReference type="SAM" id="Phobius"/>
    </source>
</evidence>
<keyword evidence="5" id="KW-1185">Reference proteome</keyword>
<gene>
    <name evidence="4" type="ORF">Leucomu_04285</name>
</gene>
<feature type="transmembrane region" description="Helical" evidence="2">
    <location>
        <begin position="56"/>
        <end position="79"/>
    </location>
</feature>
<feature type="transmembrane region" description="Helical" evidence="2">
    <location>
        <begin position="91"/>
        <end position="124"/>
    </location>
</feature>
<protein>
    <submittedName>
        <fullName evidence="4">DUF4190 domain-containing protein</fullName>
    </submittedName>
</protein>
<feature type="domain" description="DUF4190" evidence="3">
    <location>
        <begin position="58"/>
        <end position="109"/>
    </location>
</feature>
<dbReference type="EMBL" id="CP035037">
    <property type="protein sequence ID" value="QAB17245.1"/>
    <property type="molecule type" value="Genomic_DNA"/>
</dbReference>
<organism evidence="4 5">
    <name type="scientific">Leucobacter muris</name>
    <dbReference type="NCBI Taxonomy" id="1935379"/>
    <lineage>
        <taxon>Bacteria</taxon>
        <taxon>Bacillati</taxon>
        <taxon>Actinomycetota</taxon>
        <taxon>Actinomycetes</taxon>
        <taxon>Micrococcales</taxon>
        <taxon>Microbacteriaceae</taxon>
        <taxon>Leucobacter</taxon>
    </lineage>
</organism>
<proteinExistence type="predicted"/>
<evidence type="ECO:0000313" key="4">
    <source>
        <dbReference type="EMBL" id="QAB17245.1"/>
    </source>
</evidence>
<reference evidence="4 5" key="1">
    <citation type="submission" date="2019-01" db="EMBL/GenBank/DDBJ databases">
        <title>Leucobacter muris sp. nov. isolated from the nose of a laboratory mouse.</title>
        <authorList>
            <person name="Benga L."/>
            <person name="Sproeer C."/>
            <person name="Schumann P."/>
            <person name="Verbarg S."/>
            <person name="Bunk B."/>
            <person name="Engelhardt E."/>
            <person name="Benten P.M."/>
            <person name="Sager M."/>
        </authorList>
    </citation>
    <scope>NUCLEOTIDE SEQUENCE [LARGE SCALE GENOMIC DNA]</scope>
    <source>
        <strain evidence="4 5">DSM 101948</strain>
    </source>
</reference>
<dbReference type="Proteomes" id="UP000285768">
    <property type="component" value="Chromosome"/>
</dbReference>
<dbReference type="InterPro" id="IPR025241">
    <property type="entry name" value="DUF4190"/>
</dbReference>
<name>A0ABX5QDX9_9MICO</name>
<keyword evidence="2" id="KW-1133">Transmembrane helix</keyword>
<accession>A0ABX5QDX9</accession>
<feature type="compositionally biased region" description="Low complexity" evidence="1">
    <location>
        <begin position="11"/>
        <end position="35"/>
    </location>
</feature>
<feature type="region of interest" description="Disordered" evidence="1">
    <location>
        <begin position="1"/>
        <end position="35"/>
    </location>
</feature>
<keyword evidence="2" id="KW-0472">Membrane</keyword>
<dbReference type="RefSeq" id="WP_128386452.1">
    <property type="nucleotide sequence ID" value="NZ_CP035037.1"/>
</dbReference>